<feature type="transmembrane region" description="Helical" evidence="11">
    <location>
        <begin position="435"/>
        <end position="462"/>
    </location>
</feature>
<feature type="compositionally biased region" description="Low complexity" evidence="10">
    <location>
        <begin position="501"/>
        <end position="518"/>
    </location>
</feature>
<dbReference type="Pfam" id="PF03142">
    <property type="entry name" value="Chitin_synth_2"/>
    <property type="match status" value="1"/>
</dbReference>
<feature type="compositionally biased region" description="Low complexity" evidence="10">
    <location>
        <begin position="1168"/>
        <end position="1186"/>
    </location>
</feature>
<dbReference type="GO" id="GO:0005886">
    <property type="term" value="C:plasma membrane"/>
    <property type="evidence" value="ECO:0007669"/>
    <property type="project" value="UniProtKB-SubCell"/>
</dbReference>
<evidence type="ECO:0000313" key="13">
    <source>
        <dbReference type="EMBL" id="KAG2173400.1"/>
    </source>
</evidence>
<feature type="compositionally biased region" description="Basic and acidic residues" evidence="10">
    <location>
        <begin position="66"/>
        <end position="88"/>
    </location>
</feature>
<dbReference type="EMBL" id="JAEPRA010000019">
    <property type="protein sequence ID" value="KAG2173400.1"/>
    <property type="molecule type" value="Genomic_DNA"/>
</dbReference>
<keyword evidence="6 11" id="KW-0812">Transmembrane</keyword>
<evidence type="ECO:0000313" key="14">
    <source>
        <dbReference type="Proteomes" id="UP000612746"/>
    </source>
</evidence>
<evidence type="ECO:0000256" key="10">
    <source>
        <dbReference type="SAM" id="MobiDB-lite"/>
    </source>
</evidence>
<feature type="region of interest" description="Disordered" evidence="10">
    <location>
        <begin position="1144"/>
        <end position="1213"/>
    </location>
</feature>
<feature type="compositionally biased region" description="Low complexity" evidence="10">
    <location>
        <begin position="15"/>
        <end position="29"/>
    </location>
</feature>
<evidence type="ECO:0000256" key="8">
    <source>
        <dbReference type="ARBA" id="ARBA00023136"/>
    </source>
</evidence>
<feature type="compositionally biased region" description="Pro residues" evidence="10">
    <location>
        <begin position="134"/>
        <end position="150"/>
    </location>
</feature>
<dbReference type="AlphaFoldDB" id="A0A8H7PGF2"/>
<feature type="compositionally biased region" description="Low complexity" evidence="10">
    <location>
        <begin position="55"/>
        <end position="65"/>
    </location>
</feature>
<keyword evidence="8 11" id="KW-0472">Membrane</keyword>
<dbReference type="Proteomes" id="UP000612746">
    <property type="component" value="Unassembled WGS sequence"/>
</dbReference>
<name>A0A8H7PGF2_9FUNG</name>
<evidence type="ECO:0000256" key="6">
    <source>
        <dbReference type="ARBA" id="ARBA00022692"/>
    </source>
</evidence>
<dbReference type="GO" id="GO:0006031">
    <property type="term" value="P:chitin biosynthetic process"/>
    <property type="evidence" value="ECO:0007669"/>
    <property type="project" value="TreeGrafter"/>
</dbReference>
<evidence type="ECO:0000256" key="7">
    <source>
        <dbReference type="ARBA" id="ARBA00022989"/>
    </source>
</evidence>
<feature type="transmembrane region" description="Helical" evidence="11">
    <location>
        <begin position="200"/>
        <end position="218"/>
    </location>
</feature>
<feature type="region of interest" description="Disordered" evidence="10">
    <location>
        <begin position="1"/>
        <end position="154"/>
    </location>
</feature>
<dbReference type="PANTHER" id="PTHR22914">
    <property type="entry name" value="CHITIN SYNTHASE"/>
    <property type="match status" value="1"/>
</dbReference>
<comment type="subcellular location">
    <subcellularLocation>
        <location evidence="1">Cell membrane</location>
        <topology evidence="1">Multi-pass membrane protein</topology>
    </subcellularLocation>
</comment>
<feature type="transmembrane region" description="Helical" evidence="11">
    <location>
        <begin position="908"/>
        <end position="927"/>
    </location>
</feature>
<dbReference type="CDD" id="cd04190">
    <property type="entry name" value="Chitin_synth_C"/>
    <property type="match status" value="1"/>
</dbReference>
<evidence type="ECO:0000256" key="11">
    <source>
        <dbReference type="SAM" id="Phobius"/>
    </source>
</evidence>
<keyword evidence="7 11" id="KW-1133">Transmembrane helix</keyword>
<evidence type="ECO:0000256" key="4">
    <source>
        <dbReference type="ARBA" id="ARBA00022676"/>
    </source>
</evidence>
<evidence type="ECO:0000256" key="3">
    <source>
        <dbReference type="ARBA" id="ARBA00022475"/>
    </source>
</evidence>
<feature type="domain" description="Chitin synthase 4-like" evidence="12">
    <location>
        <begin position="341"/>
        <end position="421"/>
    </location>
</feature>
<protein>
    <recommendedName>
        <fullName evidence="2">chitin synthase</fullName>
        <ecNumber evidence="2">2.4.1.16</ecNumber>
    </recommendedName>
</protein>
<feature type="region of interest" description="Disordered" evidence="10">
    <location>
        <begin position="1080"/>
        <end position="1132"/>
    </location>
</feature>
<proteinExistence type="predicted"/>
<dbReference type="PANTHER" id="PTHR22914:SF16">
    <property type="entry name" value="CHITIN SYNTHASE 3"/>
    <property type="match status" value="1"/>
</dbReference>
<keyword evidence="14" id="KW-1185">Reference proteome</keyword>
<evidence type="ECO:0000256" key="1">
    <source>
        <dbReference type="ARBA" id="ARBA00004651"/>
    </source>
</evidence>
<dbReference type="Pfam" id="PF22997">
    <property type="entry name" value="CHS4"/>
    <property type="match status" value="1"/>
</dbReference>
<feature type="compositionally biased region" description="Polar residues" evidence="10">
    <location>
        <begin position="37"/>
        <end position="46"/>
    </location>
</feature>
<dbReference type="EC" id="2.4.1.16" evidence="2"/>
<reference evidence="13" key="1">
    <citation type="submission" date="2020-12" db="EMBL/GenBank/DDBJ databases">
        <title>Metabolic potential, ecology and presence of endohyphal bacteria is reflected in genomic diversity of Mucoromycotina.</title>
        <authorList>
            <person name="Muszewska A."/>
            <person name="Okrasinska A."/>
            <person name="Steczkiewicz K."/>
            <person name="Drgas O."/>
            <person name="Orlowska M."/>
            <person name="Perlinska-Lenart U."/>
            <person name="Aleksandrzak-Piekarczyk T."/>
            <person name="Szatraj K."/>
            <person name="Zielenkiewicz U."/>
            <person name="Pilsyk S."/>
            <person name="Malc E."/>
            <person name="Mieczkowski P."/>
            <person name="Kruszewska J.S."/>
            <person name="Biernat P."/>
            <person name="Pawlowska J."/>
        </authorList>
    </citation>
    <scope>NUCLEOTIDE SEQUENCE</scope>
    <source>
        <strain evidence="13">WA0000051536</strain>
    </source>
</reference>
<dbReference type="OrthoDB" id="370884at2759"/>
<feature type="transmembrane region" description="Helical" evidence="11">
    <location>
        <begin position="934"/>
        <end position="952"/>
    </location>
</feature>
<organism evidence="13 14">
    <name type="scientific">Umbelopsis vinacea</name>
    <dbReference type="NCBI Taxonomy" id="44442"/>
    <lineage>
        <taxon>Eukaryota</taxon>
        <taxon>Fungi</taxon>
        <taxon>Fungi incertae sedis</taxon>
        <taxon>Mucoromycota</taxon>
        <taxon>Mucoromycotina</taxon>
        <taxon>Umbelopsidomycetes</taxon>
        <taxon>Umbelopsidales</taxon>
        <taxon>Umbelopsidaceae</taxon>
        <taxon>Umbelopsis</taxon>
    </lineage>
</organism>
<evidence type="ECO:0000256" key="5">
    <source>
        <dbReference type="ARBA" id="ARBA00022679"/>
    </source>
</evidence>
<dbReference type="InterPro" id="IPR004835">
    <property type="entry name" value="Chitin_synth"/>
</dbReference>
<sequence length="1213" mass="134940">MSNRPLPPGGDDMQPYRQPRPVRTQQPRTSRPPPANYNGTRTSTQVMEAGNTPYRRVSLSRARSLSRPERQRPRPGMLRDHTRGESEYRPQAPPPGRPLGPAEQQRRMREQVQQRTAMQRQSAMPAQPQRLPQGPMPQGPPQPPPPPPPKVVKKSDTVVRGWWGWTARIVTCCIPNWFIKSCLRKPNALMQQAWREKLTLVYIILLACSALAFLTVGLQRVLCPVVRLSYPYSQVVDGHRDKVYRENVTIYGSIYPFSVAQSFFSSNGLNLTKDYQNTDLSGMFNADTNGACQKYDAGHTPNTLGGCRTDDPYGGWIQKPDNSCLALADLQKIYQSAASLSYDWEDLQPNGVDNLAQSPLLIYGDSVLNISKYLSANTQFFGSAGDLILKNGRGNDASYSLMNNPQTKDAIQCLLARYQAGVISTENGGCIAANIIMNVMIAVIIAVVIIRYLMALIFQWFIAGSLVKPGGRSGFLSWRSKAGGNDDPANHVRAPTNIYGSSTMQSSSSSVNSSRDNSPTASPSLSAVDLKPNVDIVTTKLYTILQVTCYSEGEESMRTTMDSLANTTYSNKHKVFMVIADGLITGSGESRSTPDIVIDMMDLDPTMPEPKACSYLAIADGEKQLNMAKVYAGHYKGVACLVIVKCGTPAEAKLPKPGNRGKRDSQMILMAFFQRVLFNDRLSELDYEIFWKMTWLTKGVTPDKFETVLMVDADTKVLPDALTYMVAAMVNDITIMGLCGETRIANKRTSWVTAIQVFEYYISHHYAKAFESLFGGVTCLPGCFSMYRIKAPKNGSWVPILANPDIVLEYNENVVTTLHEKNLLLLGEDRFLSTLMLRTFPKRQMMFVPQARCKTIVPDTFSVLLSQRRRWINSTVHNLMELVLVSDLCGIACLSMQFSVFIDLIGTIVLPAAIILTVYVIISVALAENRNWQPIILLACIIGLPAVLIVLTTRKFVYILWMIVYLIALPIWNLVLPAYSFWRFDDFSWGATRVVEGEKKDKGHGDADGKFDSSQLVMKKWEEWEADRTGRKVLKSSSRGNLKTPDFKQTYDNGSFASLSPPPVFGTVFQDRKMYGSTSSLLMGSNSPYRPASVVSSRAGTPNGSPRLGPYHVAPVNIPEMNRSSTPMMVPNRSSVVADTPYEMQSFNQPHNSPRRGPTPRLPPHQQPPTMLMSPQPLHQQQQQLSDDGDDSTDGSSNSHLTHELLPHQGRRI</sequence>
<accession>A0A8H7PGF2</accession>
<dbReference type="InterPro" id="IPR054295">
    <property type="entry name" value="CHS4-like_dom"/>
</dbReference>
<keyword evidence="9" id="KW-0325">Glycoprotein</keyword>
<keyword evidence="5" id="KW-0808">Transferase</keyword>
<gene>
    <name evidence="13" type="ORF">INT44_008752</name>
</gene>
<feature type="transmembrane region" description="Helical" evidence="11">
    <location>
        <begin position="958"/>
        <end position="979"/>
    </location>
</feature>
<evidence type="ECO:0000259" key="12">
    <source>
        <dbReference type="Pfam" id="PF22997"/>
    </source>
</evidence>
<keyword evidence="3" id="KW-1003">Cell membrane</keyword>
<feature type="compositionally biased region" description="Polar residues" evidence="10">
    <location>
        <begin position="1122"/>
        <end position="1132"/>
    </location>
</feature>
<keyword evidence="4" id="KW-0328">Glycosyltransferase</keyword>
<feature type="compositionally biased region" description="Polar residues" evidence="10">
    <location>
        <begin position="1080"/>
        <end position="1104"/>
    </location>
</feature>
<dbReference type="InterPro" id="IPR029044">
    <property type="entry name" value="Nucleotide-diphossugar_trans"/>
</dbReference>
<dbReference type="SUPFAM" id="SSF53448">
    <property type="entry name" value="Nucleotide-diphospho-sugar transferases"/>
    <property type="match status" value="1"/>
</dbReference>
<comment type="caution">
    <text evidence="13">The sequence shown here is derived from an EMBL/GenBank/DDBJ whole genome shotgun (WGS) entry which is preliminary data.</text>
</comment>
<dbReference type="GO" id="GO:0030428">
    <property type="term" value="C:cell septum"/>
    <property type="evidence" value="ECO:0007669"/>
    <property type="project" value="TreeGrafter"/>
</dbReference>
<feature type="region of interest" description="Disordered" evidence="10">
    <location>
        <begin position="486"/>
        <end position="525"/>
    </location>
</feature>
<evidence type="ECO:0000256" key="9">
    <source>
        <dbReference type="ARBA" id="ARBA00023180"/>
    </source>
</evidence>
<dbReference type="GO" id="GO:0004100">
    <property type="term" value="F:chitin synthase activity"/>
    <property type="evidence" value="ECO:0007669"/>
    <property type="project" value="UniProtKB-EC"/>
</dbReference>
<evidence type="ECO:0000256" key="2">
    <source>
        <dbReference type="ARBA" id="ARBA00012543"/>
    </source>
</evidence>